<sequence>MKDNVMDFQLIRRDLGAHSTDVANNAVYSDKKKTSRFFYLLTPVRYLLAASLYLVVVIPLGILAGFRFLLQFLGGIAVMGLTIAWYMGADVSGYVVLAAWIALTVCGCAEQIFKWWIESRFAFCFFGIGRTPEE</sequence>
<comment type="caution">
    <text evidence="2">The sequence shown here is derived from an EMBL/GenBank/DDBJ whole genome shotgun (WGS) entry which is preliminary data.</text>
</comment>
<organism evidence="2">
    <name type="scientific">Salmonella enteritidis</name>
    <dbReference type="NCBI Taxonomy" id="149539"/>
    <lineage>
        <taxon>Bacteria</taxon>
        <taxon>Pseudomonadati</taxon>
        <taxon>Pseudomonadota</taxon>
        <taxon>Gammaproteobacteria</taxon>
        <taxon>Enterobacterales</taxon>
        <taxon>Enterobacteriaceae</taxon>
        <taxon>Salmonella</taxon>
    </lineage>
</organism>
<feature type="transmembrane region" description="Helical" evidence="1">
    <location>
        <begin position="68"/>
        <end position="88"/>
    </location>
</feature>
<dbReference type="EMBL" id="DAAGCU010000024">
    <property type="protein sequence ID" value="HAB2498271.1"/>
    <property type="molecule type" value="Genomic_DNA"/>
</dbReference>
<evidence type="ECO:0000313" key="2">
    <source>
        <dbReference type="EMBL" id="HAB2498271.1"/>
    </source>
</evidence>
<evidence type="ECO:0000256" key="1">
    <source>
        <dbReference type="SAM" id="Phobius"/>
    </source>
</evidence>
<reference evidence="2" key="1">
    <citation type="journal article" date="2018" name="Genome Biol.">
        <title>SKESA: strategic k-mer extension for scrupulous assemblies.</title>
        <authorList>
            <person name="Souvorov A."/>
            <person name="Agarwala R."/>
            <person name="Lipman D.J."/>
        </authorList>
    </citation>
    <scope>NUCLEOTIDE SEQUENCE</scope>
    <source>
        <strain evidence="2">ILBSalm5410231</strain>
    </source>
</reference>
<accession>A0A6X9FFT3</accession>
<name>A0A6X9FFT3_SALEN</name>
<dbReference type="AlphaFoldDB" id="A0A6X9FFT3"/>
<feature type="transmembrane region" description="Helical" evidence="1">
    <location>
        <begin position="37"/>
        <end position="56"/>
    </location>
</feature>
<feature type="transmembrane region" description="Helical" evidence="1">
    <location>
        <begin position="94"/>
        <end position="113"/>
    </location>
</feature>
<keyword evidence="1" id="KW-1133">Transmembrane helix</keyword>
<keyword evidence="1" id="KW-0812">Transmembrane</keyword>
<proteinExistence type="predicted"/>
<gene>
    <name evidence="2" type="ORF">GJE69_23260</name>
</gene>
<dbReference type="RefSeq" id="WP_097546889.1">
    <property type="nucleotide sequence ID" value="NZ_NQUZ01000014.1"/>
</dbReference>
<reference evidence="2" key="2">
    <citation type="submission" date="2019-02" db="EMBL/GenBank/DDBJ databases">
        <authorList>
            <consortium name="NCBI Pathogen Detection Project"/>
        </authorList>
    </citation>
    <scope>NUCLEOTIDE SEQUENCE</scope>
    <source>
        <strain evidence="2">ILBSalm5410231</strain>
    </source>
</reference>
<protein>
    <submittedName>
        <fullName evidence="2">Uncharacterized protein</fullName>
    </submittedName>
</protein>
<keyword evidence="1" id="KW-0472">Membrane</keyword>